<proteinExistence type="predicted"/>
<evidence type="ECO:0000256" key="5">
    <source>
        <dbReference type="ARBA" id="ARBA00023244"/>
    </source>
</evidence>
<evidence type="ECO:0000259" key="7">
    <source>
        <dbReference type="Pfam" id="PF10414"/>
    </source>
</evidence>
<evidence type="ECO:0000256" key="6">
    <source>
        <dbReference type="ARBA" id="ARBA00047561"/>
    </source>
</evidence>
<comment type="pathway">
    <text evidence="1">Porphyrin-containing compound metabolism; siroheme biosynthesis; sirohydrochlorin from precorrin-2: step 1/1.</text>
</comment>
<sequence length="259" mass="27419">MMLETLPLFHRLQGQPVIILGQGEAAEAKRRLVERAGAVVFDDMQAGIDRCARLAFIAYEDRGAAEADALRLRGAGLLVNVVDQPDLCDFTTPSILDRSPVLIAVGTGGVSAGLAKQLRLRLEALLPESLGALARGLGDARSALRARFPDMKERRRALDAALAQGCVLDPLEAGSAGRIEGWLAGADAPQGGVVEIILRSDDPDDLTLREARLLGSADGIVHDAHVPPAILARARADAVRIVGDAVPDEAGLWLRLRGV</sequence>
<dbReference type="GO" id="GO:0043115">
    <property type="term" value="F:precorrin-2 dehydrogenase activity"/>
    <property type="evidence" value="ECO:0007669"/>
    <property type="project" value="UniProtKB-EC"/>
</dbReference>
<dbReference type="AlphaFoldDB" id="A0A3S2YAG8"/>
<dbReference type="InterPro" id="IPR019478">
    <property type="entry name" value="Sirohaem_synthase_dimer_dom"/>
</dbReference>
<dbReference type="GO" id="GO:0008168">
    <property type="term" value="F:methyltransferase activity"/>
    <property type="evidence" value="ECO:0007669"/>
    <property type="project" value="InterPro"/>
</dbReference>
<dbReference type="InterPro" id="IPR006367">
    <property type="entry name" value="Sirohaem_synthase_N"/>
</dbReference>
<protein>
    <recommendedName>
        <fullName evidence="2">precorrin-2 dehydrogenase</fullName>
        <ecNumber evidence="2">1.3.1.76</ecNumber>
    </recommendedName>
</protein>
<dbReference type="SUPFAM" id="SSF51735">
    <property type="entry name" value="NAD(P)-binding Rossmann-fold domains"/>
    <property type="match status" value="1"/>
</dbReference>
<evidence type="ECO:0000256" key="2">
    <source>
        <dbReference type="ARBA" id="ARBA00012400"/>
    </source>
</evidence>
<keyword evidence="5" id="KW-0627">Porphyrin biosynthesis</keyword>
<dbReference type="PANTHER" id="PTHR35330:SF1">
    <property type="entry name" value="SIROHEME BIOSYNTHESIS PROTEIN MET8"/>
    <property type="match status" value="1"/>
</dbReference>
<dbReference type="InterPro" id="IPR035996">
    <property type="entry name" value="4pyrrol_Methylase_sf"/>
</dbReference>
<dbReference type="EMBL" id="SACO01000002">
    <property type="protein sequence ID" value="RVU07129.1"/>
    <property type="molecule type" value="Genomic_DNA"/>
</dbReference>
<evidence type="ECO:0000313" key="9">
    <source>
        <dbReference type="Proteomes" id="UP000282837"/>
    </source>
</evidence>
<dbReference type="NCBIfam" id="TIGR01470">
    <property type="entry name" value="cysG_Nterm"/>
    <property type="match status" value="1"/>
</dbReference>
<dbReference type="PANTHER" id="PTHR35330">
    <property type="entry name" value="SIROHEME BIOSYNTHESIS PROTEIN MET8"/>
    <property type="match status" value="1"/>
</dbReference>
<dbReference type="Pfam" id="PF10414">
    <property type="entry name" value="CysG_dimeriser"/>
    <property type="match status" value="1"/>
</dbReference>
<comment type="catalytic activity">
    <reaction evidence="6">
        <text>precorrin-2 + NAD(+) = sirohydrochlorin + NADH + 2 H(+)</text>
        <dbReference type="Rhea" id="RHEA:15613"/>
        <dbReference type="ChEBI" id="CHEBI:15378"/>
        <dbReference type="ChEBI" id="CHEBI:57540"/>
        <dbReference type="ChEBI" id="CHEBI:57945"/>
        <dbReference type="ChEBI" id="CHEBI:58351"/>
        <dbReference type="ChEBI" id="CHEBI:58827"/>
        <dbReference type="EC" id="1.3.1.76"/>
    </reaction>
</comment>
<dbReference type="GO" id="GO:0004325">
    <property type="term" value="F:ferrochelatase activity"/>
    <property type="evidence" value="ECO:0007669"/>
    <property type="project" value="InterPro"/>
</dbReference>
<dbReference type="GO" id="GO:0019354">
    <property type="term" value="P:siroheme biosynthetic process"/>
    <property type="evidence" value="ECO:0007669"/>
    <property type="project" value="UniProtKB-UniPathway"/>
</dbReference>
<keyword evidence="3" id="KW-0560">Oxidoreductase</keyword>
<organism evidence="8 9">
    <name type="scientific">Novosphingobium umbonatum</name>
    <dbReference type="NCBI Taxonomy" id="1908524"/>
    <lineage>
        <taxon>Bacteria</taxon>
        <taxon>Pseudomonadati</taxon>
        <taxon>Pseudomonadota</taxon>
        <taxon>Alphaproteobacteria</taxon>
        <taxon>Sphingomonadales</taxon>
        <taxon>Sphingomonadaceae</taxon>
        <taxon>Novosphingobium</taxon>
    </lineage>
</organism>
<dbReference type="SUPFAM" id="SSF53790">
    <property type="entry name" value="Tetrapyrrole methylase"/>
    <property type="match status" value="1"/>
</dbReference>
<dbReference type="InterPro" id="IPR036291">
    <property type="entry name" value="NAD(P)-bd_dom_sf"/>
</dbReference>
<feature type="domain" description="Sirohaem synthase dimerisation" evidence="7">
    <location>
        <begin position="129"/>
        <end position="183"/>
    </location>
</feature>
<dbReference type="Gene3D" id="3.30.160.110">
    <property type="entry name" value="Siroheme synthase, domain 2"/>
    <property type="match status" value="1"/>
</dbReference>
<keyword evidence="9" id="KW-1185">Reference proteome</keyword>
<dbReference type="Pfam" id="PF13241">
    <property type="entry name" value="NAD_binding_7"/>
    <property type="match status" value="1"/>
</dbReference>
<name>A0A3S2YAG8_9SPHN</name>
<comment type="caution">
    <text evidence="8">The sequence shown here is derived from an EMBL/GenBank/DDBJ whole genome shotgun (WGS) entry which is preliminary data.</text>
</comment>
<evidence type="ECO:0000313" key="8">
    <source>
        <dbReference type="EMBL" id="RVU07129.1"/>
    </source>
</evidence>
<dbReference type="Proteomes" id="UP000282837">
    <property type="component" value="Unassembled WGS sequence"/>
</dbReference>
<dbReference type="InterPro" id="IPR028161">
    <property type="entry name" value="Met8-like"/>
</dbReference>
<gene>
    <name evidence="8" type="ORF">EOE18_04055</name>
</gene>
<dbReference type="OrthoDB" id="9815856at2"/>
<evidence type="ECO:0000256" key="3">
    <source>
        <dbReference type="ARBA" id="ARBA00023002"/>
    </source>
</evidence>
<dbReference type="UniPathway" id="UPA00262">
    <property type="reaction ID" value="UER00222"/>
</dbReference>
<reference evidence="8 9" key="1">
    <citation type="submission" date="2019-01" db="EMBL/GenBank/DDBJ databases">
        <authorList>
            <person name="Chen W.-M."/>
        </authorList>
    </citation>
    <scope>NUCLEOTIDE SEQUENCE [LARGE SCALE GENOMIC DNA]</scope>
    <source>
        <strain evidence="8 9">FSY-9</strain>
    </source>
</reference>
<keyword evidence="4" id="KW-0520">NAD</keyword>
<dbReference type="SUPFAM" id="SSF75615">
    <property type="entry name" value="Siroheme synthase middle domains-like"/>
    <property type="match status" value="1"/>
</dbReference>
<dbReference type="EC" id="1.3.1.76" evidence="2"/>
<accession>A0A3S2YAG8</accession>
<evidence type="ECO:0000256" key="1">
    <source>
        <dbReference type="ARBA" id="ARBA00005010"/>
    </source>
</evidence>
<evidence type="ECO:0000256" key="4">
    <source>
        <dbReference type="ARBA" id="ARBA00023027"/>
    </source>
</evidence>